<dbReference type="PANTHER" id="PTHR34801">
    <property type="entry name" value="EXPRESSED PROTEIN"/>
    <property type="match status" value="1"/>
</dbReference>
<sequence>MAMAFVCSPLLALHALAPLTAPKTTHAARVLRTRGARAPPTLASSSIGTPYDGAAPHHDPTLTSRRALLALLALAPSWPAAAARPSCKTSSNPSITVVTCNDFGVQPDGRLLGCDADEACIASGAVRNPSKFAPPWSPDELSPEAKDLKRAWRSLVDAVATESGMEVVTADEANLYLRASGAAKVPAEGTDDLEFLLISTNSGPTALFRSATRQRVFVYPLQQPIPNQDSHRDRLNAIRAKLGWRELGYAGELQPERSSVSQVENFFGLRLRGVSVPEDYDE</sequence>
<comment type="caution">
    <text evidence="2">The sequence shown here is derived from an EMBL/GenBank/DDBJ whole genome shotgun (WGS) entry which is preliminary data.</text>
</comment>
<keyword evidence="3" id="KW-1185">Reference proteome</keyword>
<dbReference type="EMBL" id="JBGBPQ010000014">
    <property type="protein sequence ID" value="KAL1510975.1"/>
    <property type="molecule type" value="Genomic_DNA"/>
</dbReference>
<evidence type="ECO:0000313" key="3">
    <source>
        <dbReference type="Proteomes" id="UP001515480"/>
    </source>
</evidence>
<proteinExistence type="predicted"/>
<feature type="chain" id="PRO_5044336600" evidence="1">
    <location>
        <begin position="28"/>
        <end position="282"/>
    </location>
</feature>
<reference evidence="2 3" key="1">
    <citation type="journal article" date="2024" name="Science">
        <title>Giant polyketide synthase enzymes in the biosynthesis of giant marine polyether toxins.</title>
        <authorList>
            <person name="Fallon T.R."/>
            <person name="Shende V.V."/>
            <person name="Wierzbicki I.H."/>
            <person name="Pendleton A.L."/>
            <person name="Watervoot N.F."/>
            <person name="Auber R.P."/>
            <person name="Gonzalez D.J."/>
            <person name="Wisecaver J.H."/>
            <person name="Moore B.S."/>
        </authorList>
    </citation>
    <scope>NUCLEOTIDE SEQUENCE [LARGE SCALE GENOMIC DNA]</scope>
    <source>
        <strain evidence="2 3">12B1</strain>
    </source>
</reference>
<dbReference type="Proteomes" id="UP001515480">
    <property type="component" value="Unassembled WGS sequence"/>
</dbReference>
<name>A0AB34J284_PRYPA</name>
<dbReference type="PANTHER" id="PTHR34801:SF5">
    <property type="entry name" value="BRCT DOMAIN-CONTAINING PROTEIN"/>
    <property type="match status" value="1"/>
</dbReference>
<accession>A0AB34J284</accession>
<protein>
    <submittedName>
        <fullName evidence="2">Uncharacterized protein</fullName>
    </submittedName>
</protein>
<organism evidence="2 3">
    <name type="scientific">Prymnesium parvum</name>
    <name type="common">Toxic golden alga</name>
    <dbReference type="NCBI Taxonomy" id="97485"/>
    <lineage>
        <taxon>Eukaryota</taxon>
        <taxon>Haptista</taxon>
        <taxon>Haptophyta</taxon>
        <taxon>Prymnesiophyceae</taxon>
        <taxon>Prymnesiales</taxon>
        <taxon>Prymnesiaceae</taxon>
        <taxon>Prymnesium</taxon>
    </lineage>
</organism>
<evidence type="ECO:0000256" key="1">
    <source>
        <dbReference type="SAM" id="SignalP"/>
    </source>
</evidence>
<dbReference type="AlphaFoldDB" id="A0AB34J284"/>
<feature type="signal peptide" evidence="1">
    <location>
        <begin position="1"/>
        <end position="27"/>
    </location>
</feature>
<evidence type="ECO:0000313" key="2">
    <source>
        <dbReference type="EMBL" id="KAL1510975.1"/>
    </source>
</evidence>
<gene>
    <name evidence="2" type="ORF">AB1Y20_005800</name>
</gene>
<keyword evidence="1" id="KW-0732">Signal</keyword>